<dbReference type="Proteomes" id="UP000198953">
    <property type="component" value="Unassembled WGS sequence"/>
</dbReference>
<dbReference type="RefSeq" id="WP_091097647.1">
    <property type="nucleotide sequence ID" value="NZ_FOBF01000001.1"/>
</dbReference>
<dbReference type="InterPro" id="IPR011990">
    <property type="entry name" value="TPR-like_helical_dom_sf"/>
</dbReference>
<proteinExistence type="predicted"/>
<sequence length="461" mass="50934">MKLREPNHQLAAVMARAACSNKALARRVQDVAASHGADIRCDHVSVKRWLDGMHPRGLTPHFIAEALTRKLGERVTVRDIGMMYAEATPFTTSSLKQSDCLADDVTVLVSGDLSANPQVVESDISADSWNDSMVTWLINPVPPPKPLAEGRLVTASSVEAVRETTAMFAKLDYRFGGGHARSTVVQYIAMEVEPLLKHVRSDTALGKEFLSETAAMLRLTAWMAYDTGRHGLAQQYMTKALHLAREAGNRMLGGRILAGMSHQANYLGHYAMAVNLARAAQMGAMGAATPTAMALFSAMEARALASQGDKVACSRALGEAERWFERRVPEEDPVWLKYFDEAELAAEFAHCFRDLGQHHRARDRVLESVELSESLYVRSLSFVRTILATSHVANGDLDHGLAVAREVVTTVADLRSARTRRYVREFTKQLARYGNDPRVREFQTFAETRLVRARLEAGAAR</sequence>
<dbReference type="EMBL" id="FOBF01000001">
    <property type="protein sequence ID" value="SEK31731.1"/>
    <property type="molecule type" value="Genomic_DNA"/>
</dbReference>
<dbReference type="SUPFAM" id="SSF48452">
    <property type="entry name" value="TPR-like"/>
    <property type="match status" value="1"/>
</dbReference>
<name>A0A1H7G0V2_9ACTN</name>
<evidence type="ECO:0000313" key="1">
    <source>
        <dbReference type="EMBL" id="SEK31731.1"/>
    </source>
</evidence>
<accession>A0A1H7G0V2</accession>
<organism evidence="1 2">
    <name type="scientific">Nonomuraea pusilla</name>
    <dbReference type="NCBI Taxonomy" id="46177"/>
    <lineage>
        <taxon>Bacteria</taxon>
        <taxon>Bacillati</taxon>
        <taxon>Actinomycetota</taxon>
        <taxon>Actinomycetes</taxon>
        <taxon>Streptosporangiales</taxon>
        <taxon>Streptosporangiaceae</taxon>
        <taxon>Nonomuraea</taxon>
    </lineage>
</organism>
<dbReference type="OrthoDB" id="3213425at2"/>
<keyword evidence="2" id="KW-1185">Reference proteome</keyword>
<evidence type="ECO:0008006" key="3">
    <source>
        <dbReference type="Google" id="ProtNLM"/>
    </source>
</evidence>
<evidence type="ECO:0000313" key="2">
    <source>
        <dbReference type="Proteomes" id="UP000198953"/>
    </source>
</evidence>
<dbReference type="AlphaFoldDB" id="A0A1H7G0V2"/>
<gene>
    <name evidence="1" type="ORF">SAMN05660976_00248</name>
</gene>
<protein>
    <recommendedName>
        <fullName evidence="3">Transcriptional regulator</fullName>
    </recommendedName>
</protein>
<reference evidence="1 2" key="1">
    <citation type="submission" date="2016-10" db="EMBL/GenBank/DDBJ databases">
        <authorList>
            <person name="de Groot N.N."/>
        </authorList>
    </citation>
    <scope>NUCLEOTIDE SEQUENCE [LARGE SCALE GENOMIC DNA]</scope>
    <source>
        <strain evidence="1 2">DSM 43357</strain>
    </source>
</reference>
<dbReference type="STRING" id="46177.SAMN05660976_00248"/>